<sequence length="267" mass="30979">MHRYYKSSIFRGVNGLRRFATHDGSSLPPPKPNVFKRTEAAEEKKIIKEEITAQREPSVGRRIVSNNYVKQTVCFHYGGASETLEHIPNNIKDLRVLIGKYLRFANPDIIQLVSLPDDPQKMEPQLLGFYPPNRIINDDDLVSSLPSNIQIKLAARVVVKKYLASERVETTIYLAGAERSHFNRAMILDGACRWSQKVYEVTPEDEKKRDAFIRENNRVAVTKERMMKMINNNDVFIVYLQTRLMVKMTYYITGILALYFFNIFFYS</sequence>
<keyword evidence="1" id="KW-0812">Transmembrane</keyword>
<feature type="transmembrane region" description="Helical" evidence="1">
    <location>
        <begin position="248"/>
        <end position="266"/>
    </location>
</feature>
<organism evidence="2 3">
    <name type="scientific">Acrasis kona</name>
    <dbReference type="NCBI Taxonomy" id="1008807"/>
    <lineage>
        <taxon>Eukaryota</taxon>
        <taxon>Discoba</taxon>
        <taxon>Heterolobosea</taxon>
        <taxon>Tetramitia</taxon>
        <taxon>Eutetramitia</taxon>
        <taxon>Acrasidae</taxon>
        <taxon>Acrasis</taxon>
    </lineage>
</organism>
<dbReference type="EMBL" id="JAOPGA020001696">
    <property type="protein sequence ID" value="KAL0490564.1"/>
    <property type="molecule type" value="Genomic_DNA"/>
</dbReference>
<evidence type="ECO:0000313" key="3">
    <source>
        <dbReference type="Proteomes" id="UP001431209"/>
    </source>
</evidence>
<gene>
    <name evidence="2" type="ORF">AKO1_003048</name>
</gene>
<keyword evidence="1" id="KW-0472">Membrane</keyword>
<dbReference type="AlphaFoldDB" id="A0AAW2ZMT4"/>
<keyword evidence="1" id="KW-1133">Transmembrane helix</keyword>
<keyword evidence="3" id="KW-1185">Reference proteome</keyword>
<dbReference type="Proteomes" id="UP001431209">
    <property type="component" value="Unassembled WGS sequence"/>
</dbReference>
<accession>A0AAW2ZMT4</accession>
<reference evidence="2 3" key="1">
    <citation type="submission" date="2024-03" db="EMBL/GenBank/DDBJ databases">
        <title>The Acrasis kona genome and developmental transcriptomes reveal deep origins of eukaryotic multicellular pathways.</title>
        <authorList>
            <person name="Sheikh S."/>
            <person name="Fu C.-J."/>
            <person name="Brown M.W."/>
            <person name="Baldauf S.L."/>
        </authorList>
    </citation>
    <scope>NUCLEOTIDE SEQUENCE [LARGE SCALE GENOMIC DNA]</scope>
    <source>
        <strain evidence="2 3">ATCC MYA-3509</strain>
    </source>
</reference>
<evidence type="ECO:0000256" key="1">
    <source>
        <dbReference type="SAM" id="Phobius"/>
    </source>
</evidence>
<proteinExistence type="predicted"/>
<comment type="caution">
    <text evidence="2">The sequence shown here is derived from an EMBL/GenBank/DDBJ whole genome shotgun (WGS) entry which is preliminary data.</text>
</comment>
<evidence type="ECO:0000313" key="2">
    <source>
        <dbReference type="EMBL" id="KAL0490564.1"/>
    </source>
</evidence>
<name>A0AAW2ZMT4_9EUKA</name>
<protein>
    <submittedName>
        <fullName evidence="2">SLC22A25</fullName>
    </submittedName>
</protein>